<proteinExistence type="inferred from homology"/>
<keyword evidence="10" id="KW-0443">Lipid metabolism</keyword>
<accession>Q6AJK2</accession>
<dbReference type="HOGENOM" id="CLU_089876_6_2_7"/>
<dbReference type="CDD" id="cd03443">
    <property type="entry name" value="PaaI_thioesterase"/>
    <property type="match status" value="1"/>
</dbReference>
<sequence length="140" mass="15066">MKKEAVIQSPGSHDGCVVCGRNNPFSLGLQFYSTGAEGVEGSFVGGPHLQGYAGILHGGVISAVLDSAMVHCLLQRNIKAVTADLRVRFLHSIPCSSQVTIRAWLTCAVSTLYEVKAEAWVDGRRMAKAQAKFMQSEDVE</sequence>
<comment type="catalytic activity">
    <reaction evidence="13">
        <text>(5Z,8Z,11Z,14Z)-eicosatetraenoyl-CoA + H2O = (5Z,8Z,11Z,14Z)-eicosatetraenoate + CoA + H(+)</text>
        <dbReference type="Rhea" id="RHEA:40151"/>
        <dbReference type="ChEBI" id="CHEBI:15377"/>
        <dbReference type="ChEBI" id="CHEBI:15378"/>
        <dbReference type="ChEBI" id="CHEBI:32395"/>
        <dbReference type="ChEBI" id="CHEBI:57287"/>
        <dbReference type="ChEBI" id="CHEBI:57368"/>
    </reaction>
    <physiologicalReaction direction="left-to-right" evidence="13">
        <dbReference type="Rhea" id="RHEA:40152"/>
    </physiologicalReaction>
</comment>
<dbReference type="GO" id="GO:0006631">
    <property type="term" value="P:fatty acid metabolic process"/>
    <property type="evidence" value="ECO:0007669"/>
    <property type="project" value="UniProtKB-KW"/>
</dbReference>
<feature type="domain" description="Thioesterase" evidence="24">
    <location>
        <begin position="54"/>
        <end position="125"/>
    </location>
</feature>
<evidence type="ECO:0000256" key="13">
    <source>
        <dbReference type="ARBA" id="ARBA00035852"/>
    </source>
</evidence>
<comment type="catalytic activity">
    <reaction evidence="23">
        <text>tetradecanoyl-CoA + H2O = tetradecanoate + CoA + H(+)</text>
        <dbReference type="Rhea" id="RHEA:40119"/>
        <dbReference type="ChEBI" id="CHEBI:15377"/>
        <dbReference type="ChEBI" id="CHEBI:15378"/>
        <dbReference type="ChEBI" id="CHEBI:30807"/>
        <dbReference type="ChEBI" id="CHEBI:57287"/>
        <dbReference type="ChEBI" id="CHEBI:57385"/>
    </reaction>
    <physiologicalReaction direction="left-to-right" evidence="23">
        <dbReference type="Rhea" id="RHEA:40120"/>
    </physiologicalReaction>
</comment>
<evidence type="ECO:0000256" key="3">
    <source>
        <dbReference type="ARBA" id="ARBA00004632"/>
    </source>
</evidence>
<evidence type="ECO:0000256" key="20">
    <source>
        <dbReference type="ARBA" id="ARBA00047734"/>
    </source>
</evidence>
<evidence type="ECO:0000256" key="15">
    <source>
        <dbReference type="ARBA" id="ARBA00038456"/>
    </source>
</evidence>
<evidence type="ECO:0000256" key="4">
    <source>
        <dbReference type="ARBA" id="ARBA00022475"/>
    </source>
</evidence>
<evidence type="ECO:0000256" key="5">
    <source>
        <dbReference type="ARBA" id="ARBA00022490"/>
    </source>
</evidence>
<evidence type="ECO:0000256" key="18">
    <source>
        <dbReference type="ARBA" id="ARBA00043210"/>
    </source>
</evidence>
<evidence type="ECO:0000256" key="1">
    <source>
        <dbReference type="ARBA" id="ARBA00004170"/>
    </source>
</evidence>
<comment type="catalytic activity">
    <reaction evidence="19">
        <text>octanoyl-CoA + H2O = octanoate + CoA + H(+)</text>
        <dbReference type="Rhea" id="RHEA:30143"/>
        <dbReference type="ChEBI" id="CHEBI:15377"/>
        <dbReference type="ChEBI" id="CHEBI:15378"/>
        <dbReference type="ChEBI" id="CHEBI:25646"/>
        <dbReference type="ChEBI" id="CHEBI:57287"/>
        <dbReference type="ChEBI" id="CHEBI:57386"/>
    </reaction>
    <physiologicalReaction direction="left-to-right" evidence="19">
        <dbReference type="Rhea" id="RHEA:30144"/>
    </physiologicalReaction>
</comment>
<comment type="catalytic activity">
    <reaction evidence="22">
        <text>dodecanoyl-CoA + H2O = dodecanoate + CoA + H(+)</text>
        <dbReference type="Rhea" id="RHEA:30135"/>
        <dbReference type="ChEBI" id="CHEBI:15377"/>
        <dbReference type="ChEBI" id="CHEBI:15378"/>
        <dbReference type="ChEBI" id="CHEBI:18262"/>
        <dbReference type="ChEBI" id="CHEBI:57287"/>
        <dbReference type="ChEBI" id="CHEBI:57375"/>
    </reaction>
    <physiologicalReaction direction="left-to-right" evidence="22">
        <dbReference type="Rhea" id="RHEA:30136"/>
    </physiologicalReaction>
</comment>
<keyword evidence="26" id="KW-1185">Reference proteome</keyword>
<comment type="catalytic activity">
    <reaction evidence="14">
        <text>(9Z)-octadecenoyl-CoA + H2O = (9Z)-octadecenoate + CoA + H(+)</text>
        <dbReference type="Rhea" id="RHEA:40139"/>
        <dbReference type="ChEBI" id="CHEBI:15377"/>
        <dbReference type="ChEBI" id="CHEBI:15378"/>
        <dbReference type="ChEBI" id="CHEBI:30823"/>
        <dbReference type="ChEBI" id="CHEBI:57287"/>
        <dbReference type="ChEBI" id="CHEBI:57387"/>
    </reaction>
    <physiologicalReaction direction="left-to-right" evidence="14">
        <dbReference type="Rhea" id="RHEA:40140"/>
    </physiologicalReaction>
</comment>
<dbReference type="SUPFAM" id="SSF54637">
    <property type="entry name" value="Thioesterase/thiol ester dehydrase-isomerase"/>
    <property type="match status" value="1"/>
</dbReference>
<dbReference type="InterPro" id="IPR052365">
    <property type="entry name" value="THEM4/THEM5_acyl-CoA_thioest"/>
</dbReference>
<dbReference type="GO" id="GO:0005737">
    <property type="term" value="C:cytoplasm"/>
    <property type="evidence" value="ECO:0007669"/>
    <property type="project" value="UniProtKB-SubCell"/>
</dbReference>
<dbReference type="Pfam" id="PF03061">
    <property type="entry name" value="4HBT"/>
    <property type="match status" value="1"/>
</dbReference>
<reference evidence="26" key="1">
    <citation type="journal article" date="2004" name="Environ. Microbiol.">
        <title>The genome of Desulfotalea psychrophila, a sulfate-reducing bacterium from permanently cold Arctic sediments.</title>
        <authorList>
            <person name="Rabus R."/>
            <person name="Ruepp A."/>
            <person name="Frickey T."/>
            <person name="Rattei T."/>
            <person name="Fartmann B."/>
            <person name="Stark M."/>
            <person name="Bauer M."/>
            <person name="Zibat A."/>
            <person name="Lombardot T."/>
            <person name="Becker I."/>
            <person name="Amann J."/>
            <person name="Gellner K."/>
            <person name="Teeling H."/>
            <person name="Leuschner W.D."/>
            <person name="Gloeckner F.-O."/>
            <person name="Lupas A.N."/>
            <person name="Amann R."/>
            <person name="Klenk H.-P."/>
        </authorList>
    </citation>
    <scope>NUCLEOTIDE SEQUENCE [LARGE SCALE GENOMIC DNA]</scope>
    <source>
        <strain evidence="26">DSM 12343 / LSv54</strain>
    </source>
</reference>
<comment type="similarity">
    <text evidence="15">Belongs to the THEM4/THEM5 thioesterase family.</text>
</comment>
<evidence type="ECO:0000256" key="6">
    <source>
        <dbReference type="ARBA" id="ARBA00022703"/>
    </source>
</evidence>
<evidence type="ECO:0000256" key="8">
    <source>
        <dbReference type="ARBA" id="ARBA00022832"/>
    </source>
</evidence>
<dbReference type="AlphaFoldDB" id="Q6AJK2"/>
<evidence type="ECO:0000256" key="19">
    <source>
        <dbReference type="ARBA" id="ARBA00047588"/>
    </source>
</evidence>
<dbReference type="PANTHER" id="PTHR12418">
    <property type="entry name" value="ACYL-COENZYME A THIOESTERASE THEM4"/>
    <property type="match status" value="1"/>
</dbReference>
<keyword evidence="4" id="KW-1003">Cell membrane</keyword>
<evidence type="ECO:0000259" key="24">
    <source>
        <dbReference type="Pfam" id="PF03061"/>
    </source>
</evidence>
<dbReference type="STRING" id="177439.DP2749"/>
<evidence type="ECO:0000256" key="2">
    <source>
        <dbReference type="ARBA" id="ARBA00004496"/>
    </source>
</evidence>
<evidence type="ECO:0000256" key="17">
    <source>
        <dbReference type="ARBA" id="ARBA00040123"/>
    </source>
</evidence>
<keyword evidence="11" id="KW-0472">Membrane</keyword>
<dbReference type="PANTHER" id="PTHR12418:SF19">
    <property type="entry name" value="ACYL-COENZYME A THIOESTERASE THEM4"/>
    <property type="match status" value="1"/>
</dbReference>
<dbReference type="EC" id="3.1.2.2" evidence="16"/>
<evidence type="ECO:0000256" key="12">
    <source>
        <dbReference type="ARBA" id="ARBA00023273"/>
    </source>
</evidence>
<evidence type="ECO:0000256" key="16">
    <source>
        <dbReference type="ARBA" id="ARBA00038848"/>
    </source>
</evidence>
<keyword evidence="7" id="KW-0378">Hydrolase</keyword>
<keyword evidence="5" id="KW-0963">Cytoplasm</keyword>
<evidence type="ECO:0000313" key="26">
    <source>
        <dbReference type="Proteomes" id="UP000000602"/>
    </source>
</evidence>
<comment type="catalytic activity">
    <reaction evidence="20">
        <text>hexadecanoyl-CoA + H2O = hexadecanoate + CoA + H(+)</text>
        <dbReference type="Rhea" id="RHEA:16645"/>
        <dbReference type="ChEBI" id="CHEBI:7896"/>
        <dbReference type="ChEBI" id="CHEBI:15377"/>
        <dbReference type="ChEBI" id="CHEBI:15378"/>
        <dbReference type="ChEBI" id="CHEBI:57287"/>
        <dbReference type="ChEBI" id="CHEBI:57379"/>
        <dbReference type="EC" id="3.1.2.2"/>
    </reaction>
    <physiologicalReaction direction="left-to-right" evidence="20">
        <dbReference type="Rhea" id="RHEA:16646"/>
    </physiologicalReaction>
</comment>
<dbReference type="Gene3D" id="3.10.129.10">
    <property type="entry name" value="Hotdog Thioesterase"/>
    <property type="match status" value="1"/>
</dbReference>
<evidence type="ECO:0000256" key="23">
    <source>
        <dbReference type="ARBA" id="ARBA00048180"/>
    </source>
</evidence>
<evidence type="ECO:0000256" key="11">
    <source>
        <dbReference type="ARBA" id="ARBA00023136"/>
    </source>
</evidence>
<evidence type="ECO:0000256" key="22">
    <source>
        <dbReference type="ARBA" id="ARBA00048074"/>
    </source>
</evidence>
<keyword evidence="12" id="KW-0966">Cell projection</keyword>
<keyword evidence="6" id="KW-0053">Apoptosis</keyword>
<name>Q6AJK2_DESPS</name>
<dbReference type="Proteomes" id="UP000000602">
    <property type="component" value="Chromosome"/>
</dbReference>
<dbReference type="RefSeq" id="WP_011189990.1">
    <property type="nucleotide sequence ID" value="NC_006138.1"/>
</dbReference>
<dbReference type="KEGG" id="dps:DP2749"/>
<dbReference type="InterPro" id="IPR029069">
    <property type="entry name" value="HotDog_dom_sf"/>
</dbReference>
<gene>
    <name evidence="25" type="ordered locus">DP2749</name>
</gene>
<comment type="subcellular location">
    <subcellularLocation>
        <location evidence="3">Cell projection</location>
        <location evidence="3">Ruffle membrane</location>
    </subcellularLocation>
    <subcellularLocation>
        <location evidence="2">Cytoplasm</location>
    </subcellularLocation>
    <subcellularLocation>
        <location evidence="1">Membrane</location>
        <topology evidence="1">Peripheral membrane protein</topology>
    </subcellularLocation>
</comment>
<keyword evidence="9" id="KW-0809">Transit peptide</keyword>
<organism evidence="25 26">
    <name type="scientific">Desulfotalea psychrophila (strain LSv54 / DSM 12343)</name>
    <dbReference type="NCBI Taxonomy" id="177439"/>
    <lineage>
        <taxon>Bacteria</taxon>
        <taxon>Pseudomonadati</taxon>
        <taxon>Thermodesulfobacteriota</taxon>
        <taxon>Desulfobulbia</taxon>
        <taxon>Desulfobulbales</taxon>
        <taxon>Desulfocapsaceae</taxon>
        <taxon>Desulfotalea</taxon>
    </lineage>
</organism>
<dbReference type="GO" id="GO:0016790">
    <property type="term" value="F:thiolester hydrolase activity"/>
    <property type="evidence" value="ECO:0007669"/>
    <property type="project" value="UniProtKB-ARBA"/>
</dbReference>
<dbReference type="eggNOG" id="COG2050">
    <property type="taxonomic scope" value="Bacteria"/>
</dbReference>
<comment type="catalytic activity">
    <reaction evidence="21">
        <text>decanoyl-CoA + H2O = decanoate + CoA + H(+)</text>
        <dbReference type="Rhea" id="RHEA:40059"/>
        <dbReference type="ChEBI" id="CHEBI:15377"/>
        <dbReference type="ChEBI" id="CHEBI:15378"/>
        <dbReference type="ChEBI" id="CHEBI:27689"/>
        <dbReference type="ChEBI" id="CHEBI:57287"/>
        <dbReference type="ChEBI" id="CHEBI:61430"/>
    </reaction>
    <physiologicalReaction direction="left-to-right" evidence="21">
        <dbReference type="Rhea" id="RHEA:40060"/>
    </physiologicalReaction>
</comment>
<keyword evidence="8" id="KW-0276">Fatty acid metabolism</keyword>
<evidence type="ECO:0000256" key="10">
    <source>
        <dbReference type="ARBA" id="ARBA00023098"/>
    </source>
</evidence>
<dbReference type="EMBL" id="CR522870">
    <property type="protein sequence ID" value="CAG37478.1"/>
    <property type="molecule type" value="Genomic_DNA"/>
</dbReference>
<protein>
    <recommendedName>
        <fullName evidence="17">Acyl-coenzyme A thioesterase THEM4</fullName>
        <ecNumber evidence="16">3.1.2.2</ecNumber>
    </recommendedName>
    <alternativeName>
        <fullName evidence="18">Thioesterase superfamily member 4</fullName>
    </alternativeName>
</protein>
<dbReference type="GO" id="GO:0016020">
    <property type="term" value="C:membrane"/>
    <property type="evidence" value="ECO:0007669"/>
    <property type="project" value="UniProtKB-SubCell"/>
</dbReference>
<evidence type="ECO:0000256" key="21">
    <source>
        <dbReference type="ARBA" id="ARBA00047969"/>
    </source>
</evidence>
<evidence type="ECO:0000313" key="25">
    <source>
        <dbReference type="EMBL" id="CAG37478.1"/>
    </source>
</evidence>
<evidence type="ECO:0000256" key="7">
    <source>
        <dbReference type="ARBA" id="ARBA00022801"/>
    </source>
</evidence>
<evidence type="ECO:0000256" key="9">
    <source>
        <dbReference type="ARBA" id="ARBA00022946"/>
    </source>
</evidence>
<dbReference type="InterPro" id="IPR006683">
    <property type="entry name" value="Thioestr_dom"/>
</dbReference>
<evidence type="ECO:0000256" key="14">
    <source>
        <dbReference type="ARBA" id="ARBA00037002"/>
    </source>
</evidence>